<gene>
    <name evidence="1" type="ORF">F5972_08145</name>
</gene>
<name>A0A5J5K5P3_9ACTN</name>
<keyword evidence="2" id="KW-1185">Reference proteome</keyword>
<dbReference type="AlphaFoldDB" id="A0A5J5K5P3"/>
<protein>
    <submittedName>
        <fullName evidence="1">Uncharacterized protein</fullName>
    </submittedName>
</protein>
<dbReference type="Proteomes" id="UP000327011">
    <property type="component" value="Unassembled WGS sequence"/>
</dbReference>
<reference evidence="1 2" key="1">
    <citation type="submission" date="2019-09" db="EMBL/GenBank/DDBJ databases">
        <title>Screening of Novel Bioactive Compounds from Soil-Associated.</title>
        <authorList>
            <person name="Gong X."/>
        </authorList>
    </citation>
    <scope>NUCLEOTIDE SEQUENCE [LARGE SCALE GENOMIC DNA]</scope>
    <source>
        <strain evidence="1 2">Gxj-6</strain>
    </source>
</reference>
<proteinExistence type="predicted"/>
<evidence type="ECO:0000313" key="2">
    <source>
        <dbReference type="Proteomes" id="UP000327011"/>
    </source>
</evidence>
<dbReference type="RefSeq" id="WP_150932795.1">
    <property type="nucleotide sequence ID" value="NZ_VYTZ01000003.1"/>
</dbReference>
<evidence type="ECO:0000313" key="1">
    <source>
        <dbReference type="EMBL" id="KAA9379617.1"/>
    </source>
</evidence>
<sequence>MAGPCGRTYRIDPRLDPAACNALTQTASGLLVPGTTVTGIAPGTAVGTERSVDVDVTPPAAGACPENWAVGARLTPVFGTRNAGQADLRTSAQGQQVVLPFSQVLLPEPGVYRLTAHLFGLATWNFNGRHIASISALWFNTATNAFVPGSPRWVLLHDEPGTVNPETGLKSIGGNAVCEGFVTIAAPTTFEIRGLRGTGDGSALANANLQHYLTGGIPQQGIMWQKVSD</sequence>
<comment type="caution">
    <text evidence="1">The sequence shown here is derived from an EMBL/GenBank/DDBJ whole genome shotgun (WGS) entry which is preliminary data.</text>
</comment>
<dbReference type="EMBL" id="VYTZ01000003">
    <property type="protein sequence ID" value="KAA9379617.1"/>
    <property type="molecule type" value="Genomic_DNA"/>
</dbReference>
<accession>A0A5J5K5P3</accession>
<organism evidence="1 2">
    <name type="scientific">Microbispora cellulosiformans</name>
    <dbReference type="NCBI Taxonomy" id="2614688"/>
    <lineage>
        <taxon>Bacteria</taxon>
        <taxon>Bacillati</taxon>
        <taxon>Actinomycetota</taxon>
        <taxon>Actinomycetes</taxon>
        <taxon>Streptosporangiales</taxon>
        <taxon>Streptosporangiaceae</taxon>
        <taxon>Microbispora</taxon>
    </lineage>
</organism>